<accession>A0A5P8PIZ3</accession>
<dbReference type="EMBL" id="MN095771">
    <property type="protein sequence ID" value="QFR56020.1"/>
    <property type="molecule type" value="Genomic_DNA"/>
</dbReference>
<gene>
    <name evidence="1" type="ORF">CPT_Muldoon_064</name>
</gene>
<organism evidence="1 2">
    <name type="scientific">Serratia phage Muldoon</name>
    <dbReference type="NCBI Taxonomy" id="2601678"/>
    <lineage>
        <taxon>Viruses</taxon>
        <taxon>Duplodnaviria</taxon>
        <taxon>Heunggongvirae</taxon>
        <taxon>Uroviricota</taxon>
        <taxon>Caudoviricetes</taxon>
        <taxon>Muldoonvirus</taxon>
        <taxon>Muldoonvirus muldoon</taxon>
    </lineage>
</organism>
<protein>
    <submittedName>
        <fullName evidence="1">Uncharacterized protein</fullName>
    </submittedName>
</protein>
<proteinExistence type="predicted"/>
<evidence type="ECO:0000313" key="2">
    <source>
        <dbReference type="Proteomes" id="UP000326777"/>
    </source>
</evidence>
<keyword evidence="2" id="KW-1185">Reference proteome</keyword>
<evidence type="ECO:0000313" key="1">
    <source>
        <dbReference type="EMBL" id="QFR56020.1"/>
    </source>
</evidence>
<reference evidence="2" key="1">
    <citation type="submission" date="2019-06" db="EMBL/GenBank/DDBJ databases">
        <title>Complete genome sequence of Serratia marcescens phage Muldoon.</title>
        <authorList>
            <person name="Campbell S."/>
            <person name="Atkinson C."/>
            <person name="Moreland R."/>
            <person name="Liu M."/>
            <person name="Ramsey J."/>
            <person name="Leavitt J."/>
        </authorList>
    </citation>
    <scope>NUCLEOTIDE SEQUENCE [LARGE SCALE GENOMIC DNA]</scope>
</reference>
<sequence>MIEIPQTVIVSRRCDHPDRISGIYTTFEDLNWKLTDLNIVSRKLNIEFRLYPVSDSAADLPPVTEMFEEGMTPEEYMEYIND</sequence>
<dbReference type="Proteomes" id="UP000326777">
    <property type="component" value="Genome"/>
</dbReference>
<name>A0A5P8PIZ3_9CAUD</name>